<evidence type="ECO:0000256" key="4">
    <source>
        <dbReference type="ARBA" id="ARBA00022692"/>
    </source>
</evidence>
<keyword evidence="6 7" id="KW-0472">Membrane</keyword>
<dbReference type="AlphaFoldDB" id="A0A2Z6B1S1"/>
<dbReference type="GO" id="GO:0005886">
    <property type="term" value="C:plasma membrane"/>
    <property type="evidence" value="ECO:0007669"/>
    <property type="project" value="UniProtKB-SubCell"/>
</dbReference>
<dbReference type="InterPro" id="IPR050330">
    <property type="entry name" value="Bact_OuterMem_StrucFunc"/>
</dbReference>
<evidence type="ECO:0000256" key="7">
    <source>
        <dbReference type="PROSITE-ProRule" id="PRU00473"/>
    </source>
</evidence>
<reference evidence="10 11" key="1">
    <citation type="journal article" date="2018" name="Sci. Adv.">
        <title>Multi-heme cytochromes provide a pathway for survival in energy-limited environments.</title>
        <authorList>
            <person name="Deng X."/>
            <person name="Dohmae N."/>
            <person name="Nealson K.H."/>
            <person name="Hashimoto K."/>
            <person name="Okamoto A."/>
        </authorList>
    </citation>
    <scope>NUCLEOTIDE SEQUENCE [LARGE SCALE GENOMIC DNA]</scope>
    <source>
        <strain evidence="10 11">IS5</strain>
    </source>
</reference>
<dbReference type="Gene3D" id="3.30.1330.60">
    <property type="entry name" value="OmpA-like domain"/>
    <property type="match status" value="1"/>
</dbReference>
<dbReference type="Proteomes" id="UP000269883">
    <property type="component" value="Chromosome"/>
</dbReference>
<dbReference type="PANTHER" id="PTHR30329:SF21">
    <property type="entry name" value="LIPOPROTEIN YIAD-RELATED"/>
    <property type="match status" value="1"/>
</dbReference>
<dbReference type="Pfam" id="PF00691">
    <property type="entry name" value="OmpA"/>
    <property type="match status" value="1"/>
</dbReference>
<evidence type="ECO:0000256" key="6">
    <source>
        <dbReference type="ARBA" id="ARBA00023136"/>
    </source>
</evidence>
<dbReference type="EMBL" id="AP017378">
    <property type="protein sequence ID" value="BBD09403.1"/>
    <property type="molecule type" value="Genomic_DNA"/>
</dbReference>
<evidence type="ECO:0000313" key="10">
    <source>
        <dbReference type="EMBL" id="BBD09403.1"/>
    </source>
</evidence>
<feature type="transmembrane region" description="Helical" evidence="8">
    <location>
        <begin position="15"/>
        <end position="35"/>
    </location>
</feature>
<organism evidence="10 11">
    <name type="scientific">Desulfovibrio ferrophilus</name>
    <dbReference type="NCBI Taxonomy" id="241368"/>
    <lineage>
        <taxon>Bacteria</taxon>
        <taxon>Pseudomonadati</taxon>
        <taxon>Thermodesulfobacteriota</taxon>
        <taxon>Desulfovibrionia</taxon>
        <taxon>Desulfovibrionales</taxon>
        <taxon>Desulfovibrionaceae</taxon>
        <taxon>Desulfovibrio</taxon>
    </lineage>
</organism>
<dbReference type="CDD" id="cd07185">
    <property type="entry name" value="OmpA_C-like"/>
    <property type="match status" value="1"/>
</dbReference>
<dbReference type="InterPro" id="IPR006665">
    <property type="entry name" value="OmpA-like"/>
</dbReference>
<evidence type="ECO:0000256" key="1">
    <source>
        <dbReference type="ARBA" id="ARBA00004162"/>
    </source>
</evidence>
<keyword evidence="11" id="KW-1185">Reference proteome</keyword>
<gene>
    <name evidence="10" type="ORF">DFE_2677</name>
</gene>
<name>A0A2Z6B1S1_9BACT</name>
<comment type="subcellular location">
    <subcellularLocation>
        <location evidence="1">Cell membrane</location>
        <topology evidence="1">Single-pass membrane protein</topology>
    </subcellularLocation>
</comment>
<feature type="domain" description="OmpA-like" evidence="9">
    <location>
        <begin position="119"/>
        <end position="236"/>
    </location>
</feature>
<accession>A0A2Z6B1S1</accession>
<evidence type="ECO:0000256" key="5">
    <source>
        <dbReference type="ARBA" id="ARBA00022989"/>
    </source>
</evidence>
<evidence type="ECO:0000256" key="8">
    <source>
        <dbReference type="SAM" id="Phobius"/>
    </source>
</evidence>
<evidence type="ECO:0000313" key="11">
    <source>
        <dbReference type="Proteomes" id="UP000269883"/>
    </source>
</evidence>
<dbReference type="InterPro" id="IPR025713">
    <property type="entry name" value="MotB-like_N_dom"/>
</dbReference>
<dbReference type="KEGG" id="dfl:DFE_2677"/>
<evidence type="ECO:0000256" key="2">
    <source>
        <dbReference type="ARBA" id="ARBA00008914"/>
    </source>
</evidence>
<dbReference type="SUPFAM" id="SSF103088">
    <property type="entry name" value="OmpA-like"/>
    <property type="match status" value="1"/>
</dbReference>
<dbReference type="Pfam" id="PF13677">
    <property type="entry name" value="MotB_plug"/>
    <property type="match status" value="1"/>
</dbReference>
<keyword evidence="5 8" id="KW-1133">Transmembrane helix</keyword>
<proteinExistence type="inferred from homology"/>
<comment type="similarity">
    <text evidence="2">Belongs to the MotB family.</text>
</comment>
<evidence type="ECO:0000259" key="9">
    <source>
        <dbReference type="PROSITE" id="PS51123"/>
    </source>
</evidence>
<protein>
    <submittedName>
        <fullName evidence="10">OmpA/MotB domain protein</fullName>
    </submittedName>
</protein>
<sequence length="243" mass="26969">MARKKKKSAGVAGDAWLVTFGDLVTLLLTFFVLLLSMSSMDKSVLTKITFFSDDLGQLSVRSAGRIPQRIKMIVQALEKPWEILEKKERLKDMFFPDDVIPPEISRSTLMENLEIMQRPEGVALVLTDKLLFPSGGSELNPAAKQLLSVVGEVMGFMDAPVNVSGYSDAVGGDSEANYRLSGERALSVMEFFLELGLRNERFSVSGYGPNWALADNTTELGRSQNRRVEILLKTTPWLGAYVR</sequence>
<dbReference type="PROSITE" id="PS51123">
    <property type="entry name" value="OMPA_2"/>
    <property type="match status" value="1"/>
</dbReference>
<dbReference type="OrthoDB" id="9805566at2"/>
<keyword evidence="3" id="KW-1003">Cell membrane</keyword>
<keyword evidence="4 8" id="KW-0812">Transmembrane</keyword>
<dbReference type="RefSeq" id="WP_126380330.1">
    <property type="nucleotide sequence ID" value="NZ_AP017378.1"/>
</dbReference>
<dbReference type="InterPro" id="IPR036737">
    <property type="entry name" value="OmpA-like_sf"/>
</dbReference>
<evidence type="ECO:0000256" key="3">
    <source>
        <dbReference type="ARBA" id="ARBA00022475"/>
    </source>
</evidence>
<dbReference type="PANTHER" id="PTHR30329">
    <property type="entry name" value="STATOR ELEMENT OF FLAGELLAR MOTOR COMPLEX"/>
    <property type="match status" value="1"/>
</dbReference>